<sequence length="34" mass="3890">MTSSNDKCSFDCIKMIIQQCIKHQFPYACPTPIP</sequence>
<accession>A0A2P2QN74</accession>
<name>A0A2P2QN74_RHIMU</name>
<reference evidence="1" key="1">
    <citation type="submission" date="2018-02" db="EMBL/GenBank/DDBJ databases">
        <title>Rhizophora mucronata_Transcriptome.</title>
        <authorList>
            <person name="Meera S.P."/>
            <person name="Sreeshan A."/>
            <person name="Augustine A."/>
        </authorList>
    </citation>
    <scope>NUCLEOTIDE SEQUENCE</scope>
    <source>
        <tissue evidence="1">Leaf</tissue>
    </source>
</reference>
<organism evidence="1">
    <name type="scientific">Rhizophora mucronata</name>
    <name type="common">Asiatic mangrove</name>
    <dbReference type="NCBI Taxonomy" id="61149"/>
    <lineage>
        <taxon>Eukaryota</taxon>
        <taxon>Viridiplantae</taxon>
        <taxon>Streptophyta</taxon>
        <taxon>Embryophyta</taxon>
        <taxon>Tracheophyta</taxon>
        <taxon>Spermatophyta</taxon>
        <taxon>Magnoliopsida</taxon>
        <taxon>eudicotyledons</taxon>
        <taxon>Gunneridae</taxon>
        <taxon>Pentapetalae</taxon>
        <taxon>rosids</taxon>
        <taxon>fabids</taxon>
        <taxon>Malpighiales</taxon>
        <taxon>Rhizophoraceae</taxon>
        <taxon>Rhizophora</taxon>
    </lineage>
</organism>
<evidence type="ECO:0000313" key="1">
    <source>
        <dbReference type="EMBL" id="MBX68364.1"/>
    </source>
</evidence>
<protein>
    <submittedName>
        <fullName evidence="1">Uncharacterized protein</fullName>
    </submittedName>
</protein>
<dbReference type="EMBL" id="GGEC01087880">
    <property type="protein sequence ID" value="MBX68364.1"/>
    <property type="molecule type" value="Transcribed_RNA"/>
</dbReference>
<dbReference type="AlphaFoldDB" id="A0A2P2QN74"/>
<proteinExistence type="predicted"/>